<dbReference type="Proteomes" id="UP000182121">
    <property type="component" value="Unassembled WGS sequence"/>
</dbReference>
<evidence type="ECO:0000313" key="1">
    <source>
        <dbReference type="EMBL" id="SET71221.1"/>
    </source>
</evidence>
<dbReference type="RefSeq" id="WP_074662558.1">
    <property type="nucleotide sequence ID" value="NZ_FOIO01000020.1"/>
</dbReference>
<dbReference type="EMBL" id="FOIO01000020">
    <property type="protein sequence ID" value="SET71221.1"/>
    <property type="molecule type" value="Genomic_DNA"/>
</dbReference>
<name>A0A1I0GJR3_9FIRM</name>
<organism evidence="1 2">
    <name type="scientific">Enterocloster clostridioformis</name>
    <dbReference type="NCBI Taxonomy" id="1531"/>
    <lineage>
        <taxon>Bacteria</taxon>
        <taxon>Bacillati</taxon>
        <taxon>Bacillota</taxon>
        <taxon>Clostridia</taxon>
        <taxon>Lachnospirales</taxon>
        <taxon>Lachnospiraceae</taxon>
        <taxon>Enterocloster</taxon>
    </lineage>
</organism>
<reference evidence="1 2" key="1">
    <citation type="submission" date="2016-10" db="EMBL/GenBank/DDBJ databases">
        <authorList>
            <person name="Varghese N."/>
            <person name="Submissions S."/>
        </authorList>
    </citation>
    <scope>NUCLEOTIDE SEQUENCE [LARGE SCALE GENOMIC DNA]</scope>
    <source>
        <strain evidence="1 2">NLAE-zl-C196</strain>
    </source>
</reference>
<protein>
    <submittedName>
        <fullName evidence="1">Uncharacterized protein</fullName>
    </submittedName>
</protein>
<evidence type="ECO:0000313" key="2">
    <source>
        <dbReference type="Proteomes" id="UP000182121"/>
    </source>
</evidence>
<sequence length="98" mass="10940">MAQTTVFTCDICKQSKSKDDLAKITIKSDGIRMKGVGYNGITVDICPDCLKKKGFCVEPKSTDEEDEQVGMQNRATLENKFYEILADMGVLFEEYGRG</sequence>
<dbReference type="AlphaFoldDB" id="A0A1I0GJR3"/>
<accession>A0A1I0GJR3</accession>
<gene>
    <name evidence="1" type="ORF">SAMN05216521_102035</name>
</gene>
<comment type="caution">
    <text evidence="1">The sequence shown here is derived from an EMBL/GenBank/DDBJ whole genome shotgun (WGS) entry which is preliminary data.</text>
</comment>
<proteinExistence type="predicted"/>